<dbReference type="CDD" id="cd01948">
    <property type="entry name" value="EAL"/>
    <property type="match status" value="1"/>
</dbReference>
<dbReference type="NCBIfam" id="TIGR00229">
    <property type="entry name" value="sensory_box"/>
    <property type="match status" value="1"/>
</dbReference>
<dbReference type="Gene3D" id="3.30.450.20">
    <property type="entry name" value="PAS domain"/>
    <property type="match status" value="1"/>
</dbReference>
<dbReference type="PROSITE" id="PS50112">
    <property type="entry name" value="PAS"/>
    <property type="match status" value="1"/>
</dbReference>
<organism evidence="5 6">
    <name type="scientific">Novosphingobium cyanobacteriorum</name>
    <dbReference type="NCBI Taxonomy" id="3024215"/>
    <lineage>
        <taxon>Bacteria</taxon>
        <taxon>Pseudomonadati</taxon>
        <taxon>Pseudomonadota</taxon>
        <taxon>Alphaproteobacteria</taxon>
        <taxon>Sphingomonadales</taxon>
        <taxon>Sphingomonadaceae</taxon>
        <taxon>Novosphingobium</taxon>
    </lineage>
</organism>
<dbReference type="InterPro" id="IPR000700">
    <property type="entry name" value="PAS-assoc_C"/>
</dbReference>
<dbReference type="SMART" id="SM00052">
    <property type="entry name" value="EAL"/>
    <property type="match status" value="1"/>
</dbReference>
<reference evidence="5 6" key="1">
    <citation type="submission" date="2023-03" db="EMBL/GenBank/DDBJ databases">
        <title>Novosphingobium cyanobacteriorum sp. nov., isolated from a eutrophic reservoir during the Microcystis bloom period.</title>
        <authorList>
            <person name="Kang M."/>
            <person name="Le V."/>
            <person name="Ko S.-R."/>
            <person name="Lee S.-A."/>
            <person name="Ahn C.-Y."/>
        </authorList>
    </citation>
    <scope>NUCLEOTIDE SEQUENCE [LARGE SCALE GENOMIC DNA]</scope>
    <source>
        <strain evidence="5 6">HBC54</strain>
    </source>
</reference>
<dbReference type="Gene3D" id="3.20.20.450">
    <property type="entry name" value="EAL domain"/>
    <property type="match status" value="1"/>
</dbReference>
<evidence type="ECO:0000259" key="1">
    <source>
        <dbReference type="PROSITE" id="PS50112"/>
    </source>
</evidence>
<dbReference type="PANTHER" id="PTHR44757">
    <property type="entry name" value="DIGUANYLATE CYCLASE DGCP"/>
    <property type="match status" value="1"/>
</dbReference>
<dbReference type="CDD" id="cd01949">
    <property type="entry name" value="GGDEF"/>
    <property type="match status" value="1"/>
</dbReference>
<dbReference type="InterPro" id="IPR043128">
    <property type="entry name" value="Rev_trsase/Diguanyl_cyclase"/>
</dbReference>
<dbReference type="PROSITE" id="PS50113">
    <property type="entry name" value="PAC"/>
    <property type="match status" value="1"/>
</dbReference>
<dbReference type="PROSITE" id="PS50883">
    <property type="entry name" value="EAL"/>
    <property type="match status" value="1"/>
</dbReference>
<gene>
    <name evidence="5" type="ORF">POM99_00815</name>
</gene>
<evidence type="ECO:0000259" key="3">
    <source>
        <dbReference type="PROSITE" id="PS50883"/>
    </source>
</evidence>
<dbReference type="CDD" id="cd00130">
    <property type="entry name" value="PAS"/>
    <property type="match status" value="1"/>
</dbReference>
<dbReference type="NCBIfam" id="TIGR00254">
    <property type="entry name" value="GGDEF"/>
    <property type="match status" value="1"/>
</dbReference>
<proteinExistence type="predicted"/>
<dbReference type="InterPro" id="IPR035919">
    <property type="entry name" value="EAL_sf"/>
</dbReference>
<feature type="domain" description="EAL" evidence="3">
    <location>
        <begin position="302"/>
        <end position="556"/>
    </location>
</feature>
<dbReference type="SUPFAM" id="SSF55785">
    <property type="entry name" value="PYP-like sensor domain (PAS domain)"/>
    <property type="match status" value="1"/>
</dbReference>
<feature type="domain" description="PAS" evidence="1">
    <location>
        <begin position="7"/>
        <end position="77"/>
    </location>
</feature>
<dbReference type="Pfam" id="PF00563">
    <property type="entry name" value="EAL"/>
    <property type="match status" value="1"/>
</dbReference>
<evidence type="ECO:0000259" key="4">
    <source>
        <dbReference type="PROSITE" id="PS50887"/>
    </source>
</evidence>
<dbReference type="InterPro" id="IPR001633">
    <property type="entry name" value="EAL_dom"/>
</dbReference>
<dbReference type="EMBL" id="JAROCY010000001">
    <property type="protein sequence ID" value="MDF8331729.1"/>
    <property type="molecule type" value="Genomic_DNA"/>
</dbReference>
<dbReference type="InterPro" id="IPR000014">
    <property type="entry name" value="PAS"/>
</dbReference>
<dbReference type="Gene3D" id="3.30.70.270">
    <property type="match status" value="1"/>
</dbReference>
<evidence type="ECO:0000313" key="5">
    <source>
        <dbReference type="EMBL" id="MDF8331729.1"/>
    </source>
</evidence>
<keyword evidence="6" id="KW-1185">Reference proteome</keyword>
<evidence type="ECO:0000313" key="6">
    <source>
        <dbReference type="Proteomes" id="UP001222770"/>
    </source>
</evidence>
<dbReference type="InterPro" id="IPR052155">
    <property type="entry name" value="Biofilm_reg_signaling"/>
</dbReference>
<dbReference type="SUPFAM" id="SSF141868">
    <property type="entry name" value="EAL domain-like"/>
    <property type="match status" value="1"/>
</dbReference>
<protein>
    <submittedName>
        <fullName evidence="5">EAL domain-containing protein</fullName>
    </submittedName>
</protein>
<accession>A0ABT6CDV3</accession>
<sequence length="562" mass="60145">MSEESRVQGRYAQMLGNSATAAICAGPDNTILSWNSAAEDLFGHSACEAVGRPLSIIMPERHRAAHTAGLARAARTGESRLAGKSVEILALHADGSEFPVDLSLSMWFEDGQPMFGALIRDITDRTAARRRLEHLAHCDTLTSLPNRNALNARLAAQVDQGPCALVLLDLDGFKDVNDSMGHSAGDKLLAAVGARLSATSPDSFVARLGGDEFAILLPGCTDPVMADAIVKDYFQALRAPFEIAGQTVFVGTSVGIAMYPSDGQDAEALLARADLALYSAKSDGGGARRFFARAMQNRSEQRHRTGMELRRALAQGEFELWYQPQVSLTDGALSGVEALLRWRHPEHGLLPPGAFIEVLQDSAIAEETGDWIIAEACRTAGAWEKAGLGAVRVSVNLFPAQLRSGRLLGVVAAALAANALPAERLEIEITENTVLPHSQESTVALRKLNVLGVNIAFDDFGTGFASLSLLQKYPLNRLKIDRSFVAQIDHNTKDAAIVQAVIGMARSLGLTVIAEGVETAAQETALLDLGCDEAQGYRYGKPMPADDIARAFGPERNARRIA</sequence>
<dbReference type="PROSITE" id="PS50887">
    <property type="entry name" value="GGDEF"/>
    <property type="match status" value="1"/>
</dbReference>
<dbReference type="InterPro" id="IPR029787">
    <property type="entry name" value="Nucleotide_cyclase"/>
</dbReference>
<dbReference type="InterPro" id="IPR000160">
    <property type="entry name" value="GGDEF_dom"/>
</dbReference>
<feature type="domain" description="PAC" evidence="2">
    <location>
        <begin position="84"/>
        <end position="134"/>
    </location>
</feature>
<dbReference type="SMART" id="SM00267">
    <property type="entry name" value="GGDEF"/>
    <property type="match status" value="1"/>
</dbReference>
<evidence type="ECO:0000259" key="2">
    <source>
        <dbReference type="PROSITE" id="PS50113"/>
    </source>
</evidence>
<dbReference type="InterPro" id="IPR013767">
    <property type="entry name" value="PAS_fold"/>
</dbReference>
<dbReference type="InterPro" id="IPR035965">
    <property type="entry name" value="PAS-like_dom_sf"/>
</dbReference>
<feature type="domain" description="GGDEF" evidence="4">
    <location>
        <begin position="161"/>
        <end position="293"/>
    </location>
</feature>
<dbReference type="Pfam" id="PF00989">
    <property type="entry name" value="PAS"/>
    <property type="match status" value="1"/>
</dbReference>
<dbReference type="SUPFAM" id="SSF55073">
    <property type="entry name" value="Nucleotide cyclase"/>
    <property type="match status" value="1"/>
</dbReference>
<dbReference type="PANTHER" id="PTHR44757:SF2">
    <property type="entry name" value="BIOFILM ARCHITECTURE MAINTENANCE PROTEIN MBAA"/>
    <property type="match status" value="1"/>
</dbReference>
<name>A0ABT6CDV3_9SPHN</name>
<dbReference type="Proteomes" id="UP001222770">
    <property type="component" value="Unassembled WGS sequence"/>
</dbReference>
<dbReference type="Pfam" id="PF00990">
    <property type="entry name" value="GGDEF"/>
    <property type="match status" value="1"/>
</dbReference>
<comment type="caution">
    <text evidence="5">The sequence shown here is derived from an EMBL/GenBank/DDBJ whole genome shotgun (WGS) entry which is preliminary data.</text>
</comment>
<dbReference type="SMART" id="SM00091">
    <property type="entry name" value="PAS"/>
    <property type="match status" value="1"/>
</dbReference>